<dbReference type="AlphaFoldDB" id="A0A381ZEM5"/>
<protein>
    <submittedName>
        <fullName evidence="2">Uncharacterized protein</fullName>
    </submittedName>
</protein>
<proteinExistence type="predicted"/>
<evidence type="ECO:0000313" key="2">
    <source>
        <dbReference type="EMBL" id="SVA87282.1"/>
    </source>
</evidence>
<gene>
    <name evidence="2" type="ORF">METZ01_LOCUS140136</name>
</gene>
<sequence>MDRRVVFIEHHPDPRDDRASTHLAARGFPIE</sequence>
<feature type="non-terminal residue" evidence="2">
    <location>
        <position position="31"/>
    </location>
</feature>
<organism evidence="2">
    <name type="scientific">marine metagenome</name>
    <dbReference type="NCBI Taxonomy" id="408172"/>
    <lineage>
        <taxon>unclassified sequences</taxon>
        <taxon>metagenomes</taxon>
        <taxon>ecological metagenomes</taxon>
    </lineage>
</organism>
<dbReference type="EMBL" id="UINC01020890">
    <property type="protein sequence ID" value="SVA87282.1"/>
    <property type="molecule type" value="Genomic_DNA"/>
</dbReference>
<evidence type="ECO:0000256" key="1">
    <source>
        <dbReference type="SAM" id="MobiDB-lite"/>
    </source>
</evidence>
<reference evidence="2" key="1">
    <citation type="submission" date="2018-05" db="EMBL/GenBank/DDBJ databases">
        <authorList>
            <person name="Lanie J.A."/>
            <person name="Ng W.-L."/>
            <person name="Kazmierczak K.M."/>
            <person name="Andrzejewski T.M."/>
            <person name="Davidsen T.M."/>
            <person name="Wayne K.J."/>
            <person name="Tettelin H."/>
            <person name="Glass J.I."/>
            <person name="Rusch D."/>
            <person name="Podicherti R."/>
            <person name="Tsui H.-C.T."/>
            <person name="Winkler M.E."/>
        </authorList>
    </citation>
    <scope>NUCLEOTIDE SEQUENCE</scope>
</reference>
<feature type="region of interest" description="Disordered" evidence="1">
    <location>
        <begin position="12"/>
        <end position="31"/>
    </location>
</feature>
<name>A0A381ZEM5_9ZZZZ</name>
<accession>A0A381ZEM5</accession>